<dbReference type="PANTHER" id="PTHR23504:SF3">
    <property type="entry name" value="MAJOR FACILITATOR SUPERFAMILY (MFS) PROFILE DOMAIN-CONTAINING PROTEIN"/>
    <property type="match status" value="1"/>
</dbReference>
<keyword evidence="5 7" id="KW-0472">Membrane</keyword>
<reference evidence="10" key="2">
    <citation type="submission" date="2015-01" db="EMBL/GenBank/DDBJ databases">
        <title>Evolutionary Origins and Diversification of the Mycorrhizal Mutualists.</title>
        <authorList>
            <consortium name="DOE Joint Genome Institute"/>
            <consortium name="Mycorrhizal Genomics Consortium"/>
            <person name="Kohler A."/>
            <person name="Kuo A."/>
            <person name="Nagy L.G."/>
            <person name="Floudas D."/>
            <person name="Copeland A."/>
            <person name="Barry K.W."/>
            <person name="Cichocki N."/>
            <person name="Veneault-Fourrey C."/>
            <person name="LaButti K."/>
            <person name="Lindquist E.A."/>
            <person name="Lipzen A."/>
            <person name="Lundell T."/>
            <person name="Morin E."/>
            <person name="Murat C."/>
            <person name="Riley R."/>
            <person name="Ohm R."/>
            <person name="Sun H."/>
            <person name="Tunlid A."/>
            <person name="Henrissat B."/>
            <person name="Grigoriev I.V."/>
            <person name="Hibbett D.S."/>
            <person name="Martin F."/>
        </authorList>
    </citation>
    <scope>NUCLEOTIDE SEQUENCE [LARGE SCALE GENOMIC DNA]</scope>
    <source>
        <strain evidence="10">Zn</strain>
    </source>
</reference>
<evidence type="ECO:0000256" key="2">
    <source>
        <dbReference type="ARBA" id="ARBA00022448"/>
    </source>
</evidence>
<dbReference type="InParanoid" id="A0A0C3HD88"/>
<feature type="transmembrane region" description="Helical" evidence="7">
    <location>
        <begin position="454"/>
        <end position="475"/>
    </location>
</feature>
<dbReference type="Pfam" id="PF07690">
    <property type="entry name" value="MFS_1"/>
    <property type="match status" value="1"/>
</dbReference>
<feature type="transmembrane region" description="Helical" evidence="7">
    <location>
        <begin position="383"/>
        <end position="410"/>
    </location>
</feature>
<feature type="transmembrane region" description="Helical" evidence="7">
    <location>
        <begin position="96"/>
        <end position="118"/>
    </location>
</feature>
<feature type="transmembrane region" description="Helical" evidence="7">
    <location>
        <begin position="60"/>
        <end position="81"/>
    </location>
</feature>
<protein>
    <recommendedName>
        <fullName evidence="8">Major facilitator superfamily (MFS) profile domain-containing protein</fullName>
    </recommendedName>
</protein>
<keyword evidence="10" id="KW-1185">Reference proteome</keyword>
<evidence type="ECO:0000256" key="6">
    <source>
        <dbReference type="SAM" id="MobiDB-lite"/>
    </source>
</evidence>
<evidence type="ECO:0000256" key="7">
    <source>
        <dbReference type="SAM" id="Phobius"/>
    </source>
</evidence>
<dbReference type="AlphaFoldDB" id="A0A0C3HD88"/>
<gene>
    <name evidence="9" type="ORF">OIDMADRAFT_163401</name>
</gene>
<dbReference type="PRINTS" id="PR01035">
    <property type="entry name" value="TCRTETA"/>
</dbReference>
<dbReference type="GO" id="GO:0016020">
    <property type="term" value="C:membrane"/>
    <property type="evidence" value="ECO:0007669"/>
    <property type="project" value="UniProtKB-SubCell"/>
</dbReference>
<feature type="transmembrane region" description="Helical" evidence="7">
    <location>
        <begin position="187"/>
        <end position="207"/>
    </location>
</feature>
<proteinExistence type="predicted"/>
<dbReference type="CDD" id="cd17330">
    <property type="entry name" value="MFS_SLC46_TetA_like"/>
    <property type="match status" value="1"/>
</dbReference>
<feature type="region of interest" description="Disordered" evidence="6">
    <location>
        <begin position="26"/>
        <end position="52"/>
    </location>
</feature>
<feature type="transmembrane region" description="Helical" evidence="7">
    <location>
        <begin position="130"/>
        <end position="148"/>
    </location>
</feature>
<name>A0A0C3HD88_OIDMZ</name>
<evidence type="ECO:0000256" key="1">
    <source>
        <dbReference type="ARBA" id="ARBA00004141"/>
    </source>
</evidence>
<evidence type="ECO:0000313" key="9">
    <source>
        <dbReference type="EMBL" id="KIN01165.1"/>
    </source>
</evidence>
<dbReference type="HOGENOM" id="CLU_001265_54_6_1"/>
<evidence type="ECO:0000256" key="4">
    <source>
        <dbReference type="ARBA" id="ARBA00022989"/>
    </source>
</evidence>
<evidence type="ECO:0000256" key="5">
    <source>
        <dbReference type="ARBA" id="ARBA00023136"/>
    </source>
</evidence>
<keyword evidence="2" id="KW-0813">Transport</keyword>
<organism evidence="9 10">
    <name type="scientific">Oidiodendron maius (strain Zn)</name>
    <dbReference type="NCBI Taxonomy" id="913774"/>
    <lineage>
        <taxon>Eukaryota</taxon>
        <taxon>Fungi</taxon>
        <taxon>Dikarya</taxon>
        <taxon>Ascomycota</taxon>
        <taxon>Pezizomycotina</taxon>
        <taxon>Leotiomycetes</taxon>
        <taxon>Leotiomycetes incertae sedis</taxon>
        <taxon>Myxotrichaceae</taxon>
        <taxon>Oidiodendron</taxon>
    </lineage>
</organism>
<dbReference type="Proteomes" id="UP000054321">
    <property type="component" value="Unassembled WGS sequence"/>
</dbReference>
<reference evidence="9 10" key="1">
    <citation type="submission" date="2014-04" db="EMBL/GenBank/DDBJ databases">
        <authorList>
            <consortium name="DOE Joint Genome Institute"/>
            <person name="Kuo A."/>
            <person name="Martino E."/>
            <person name="Perotto S."/>
            <person name="Kohler A."/>
            <person name="Nagy L.G."/>
            <person name="Floudas D."/>
            <person name="Copeland A."/>
            <person name="Barry K.W."/>
            <person name="Cichocki N."/>
            <person name="Veneault-Fourrey C."/>
            <person name="LaButti K."/>
            <person name="Lindquist E.A."/>
            <person name="Lipzen A."/>
            <person name="Lundell T."/>
            <person name="Morin E."/>
            <person name="Murat C."/>
            <person name="Sun H."/>
            <person name="Tunlid A."/>
            <person name="Henrissat B."/>
            <person name="Grigoriev I.V."/>
            <person name="Hibbett D.S."/>
            <person name="Martin F."/>
            <person name="Nordberg H.P."/>
            <person name="Cantor M.N."/>
            <person name="Hua S.X."/>
        </authorList>
    </citation>
    <scope>NUCLEOTIDE SEQUENCE [LARGE SCALE GENOMIC DNA]</scope>
    <source>
        <strain evidence="9 10">Zn</strain>
    </source>
</reference>
<keyword evidence="4 7" id="KW-1133">Transmembrane helix</keyword>
<accession>A0A0C3HD88</accession>
<dbReference type="InterPro" id="IPR036259">
    <property type="entry name" value="MFS_trans_sf"/>
</dbReference>
<dbReference type="PROSITE" id="PS50850">
    <property type="entry name" value="MFS"/>
    <property type="match status" value="1"/>
</dbReference>
<feature type="transmembrane region" description="Helical" evidence="7">
    <location>
        <begin position="287"/>
        <end position="310"/>
    </location>
</feature>
<keyword evidence="3 7" id="KW-0812">Transmembrane</keyword>
<evidence type="ECO:0000259" key="8">
    <source>
        <dbReference type="PROSITE" id="PS50850"/>
    </source>
</evidence>
<dbReference type="Gene3D" id="1.20.1250.20">
    <property type="entry name" value="MFS general substrate transporter like domains"/>
    <property type="match status" value="1"/>
</dbReference>
<dbReference type="EMBL" id="KN832876">
    <property type="protein sequence ID" value="KIN01165.1"/>
    <property type="molecule type" value="Genomic_DNA"/>
</dbReference>
<dbReference type="InterPro" id="IPR001958">
    <property type="entry name" value="Tet-R_TetA/multi-R_MdtG-like"/>
</dbReference>
<feature type="domain" description="Major facilitator superfamily (MFS) profile" evidence="8">
    <location>
        <begin position="59"/>
        <end position="482"/>
    </location>
</feature>
<sequence>MPSSLSLEGPGSAVDEVTPLLAASNAVKPNTGIEEAKAPVPRDSQLDDAEDDTPLPKSQIFLLCYARLVEPIAFFTIFPFINKMIWETGNLKEEDVGFYSGLIESLFSFTQLLLMIHWGKASDHLGRKPVLVFSLFGVSIATTLFGFSKTVWQMIFFRCLGGIFSGSVVTIRTMISENSTKRTQARAFSYFSFASNVGLFLGPFIGGLSNPADQYPTVFGNIQLFKIFPYALPTIATGVISTSAAILTLLFVKETLTPELRAKNAEYDQGPMSIWDLLKFPGVAKVIYLYGHVMVLAFGYTAVIPVFWFTHVQLGGYGFSPFQISMLMGATGLSQALWTLLAFPPLQKRFGTGGVLRACAILWPIFFMMSPLSNFFLRRNLTALFWIFGPVATVIGTGIAIAFTAIQLALNDIAPSQSTLGTLNGLALSVIAALRSISPALFTSIFAIGIKSQIFWGYLVWIILIGTAIILTFTMRGLPEKAEGKIRYEPVDEENTARST</sequence>
<feature type="transmembrane region" description="Helical" evidence="7">
    <location>
        <begin position="227"/>
        <end position="252"/>
    </location>
</feature>
<evidence type="ECO:0000256" key="3">
    <source>
        <dbReference type="ARBA" id="ARBA00022692"/>
    </source>
</evidence>
<dbReference type="OrthoDB" id="419616at2759"/>
<feature type="transmembrane region" description="Helical" evidence="7">
    <location>
        <begin position="422"/>
        <end position="448"/>
    </location>
</feature>
<feature type="transmembrane region" description="Helical" evidence="7">
    <location>
        <begin position="355"/>
        <end position="377"/>
    </location>
</feature>
<dbReference type="PANTHER" id="PTHR23504">
    <property type="entry name" value="MAJOR FACILITATOR SUPERFAMILY DOMAIN-CONTAINING PROTEIN 10"/>
    <property type="match status" value="1"/>
</dbReference>
<dbReference type="InterPro" id="IPR011701">
    <property type="entry name" value="MFS"/>
</dbReference>
<comment type="subcellular location">
    <subcellularLocation>
        <location evidence="1">Membrane</location>
        <topology evidence="1">Multi-pass membrane protein</topology>
    </subcellularLocation>
</comment>
<dbReference type="SUPFAM" id="SSF103473">
    <property type="entry name" value="MFS general substrate transporter"/>
    <property type="match status" value="1"/>
</dbReference>
<dbReference type="InterPro" id="IPR020846">
    <property type="entry name" value="MFS_dom"/>
</dbReference>
<dbReference type="GO" id="GO:0022857">
    <property type="term" value="F:transmembrane transporter activity"/>
    <property type="evidence" value="ECO:0007669"/>
    <property type="project" value="InterPro"/>
</dbReference>
<evidence type="ECO:0000313" key="10">
    <source>
        <dbReference type="Proteomes" id="UP000054321"/>
    </source>
</evidence>